<feature type="compositionally biased region" description="Low complexity" evidence="1">
    <location>
        <begin position="659"/>
        <end position="670"/>
    </location>
</feature>
<dbReference type="PANTHER" id="PTHR23039">
    <property type="entry name" value="NANCE-HORAN SYNDROME PROTEIN"/>
    <property type="match status" value="1"/>
</dbReference>
<evidence type="ECO:0000256" key="1">
    <source>
        <dbReference type="SAM" id="MobiDB-lite"/>
    </source>
</evidence>
<reference evidence="2 3" key="1">
    <citation type="submission" date="2020-08" db="EMBL/GenBank/DDBJ databases">
        <title>Aphidius gifuensis genome sequencing and assembly.</title>
        <authorList>
            <person name="Du Z."/>
        </authorList>
    </citation>
    <scope>NUCLEOTIDE SEQUENCE [LARGE SCALE GENOMIC DNA]</scope>
    <source>
        <strain evidence="2">YNYX2018</strain>
        <tissue evidence="2">Adults</tissue>
    </source>
</reference>
<feature type="region of interest" description="Disordered" evidence="1">
    <location>
        <begin position="436"/>
        <end position="522"/>
    </location>
</feature>
<evidence type="ECO:0000313" key="3">
    <source>
        <dbReference type="Proteomes" id="UP000639338"/>
    </source>
</evidence>
<feature type="compositionally biased region" description="Polar residues" evidence="1">
    <location>
        <begin position="644"/>
        <end position="658"/>
    </location>
</feature>
<dbReference type="InterPro" id="IPR024845">
    <property type="entry name" value="NHS-like"/>
</dbReference>
<dbReference type="Proteomes" id="UP000639338">
    <property type="component" value="Unassembled WGS sequence"/>
</dbReference>
<accession>A0A834Y0M6</accession>
<evidence type="ECO:0008006" key="4">
    <source>
        <dbReference type="Google" id="ProtNLM"/>
    </source>
</evidence>
<dbReference type="EMBL" id="JACMRX010000002">
    <property type="protein sequence ID" value="KAF7994824.1"/>
    <property type="molecule type" value="Genomic_DNA"/>
</dbReference>
<feature type="compositionally biased region" description="Low complexity" evidence="1">
    <location>
        <begin position="459"/>
        <end position="470"/>
    </location>
</feature>
<dbReference type="GO" id="GO:0030154">
    <property type="term" value="P:cell differentiation"/>
    <property type="evidence" value="ECO:0007669"/>
    <property type="project" value="TreeGrafter"/>
</dbReference>
<feature type="compositionally biased region" description="Low complexity" evidence="1">
    <location>
        <begin position="410"/>
        <end position="419"/>
    </location>
</feature>
<feature type="region of interest" description="Disordered" evidence="1">
    <location>
        <begin position="1517"/>
        <end position="1549"/>
    </location>
</feature>
<feature type="region of interest" description="Disordered" evidence="1">
    <location>
        <begin position="940"/>
        <end position="967"/>
    </location>
</feature>
<feature type="region of interest" description="Disordered" evidence="1">
    <location>
        <begin position="1357"/>
        <end position="1397"/>
    </location>
</feature>
<dbReference type="PANTHER" id="PTHR23039:SF9">
    <property type="entry name" value="LOW QUALITY PROTEIN: NHS-LIKE PROTEIN 1"/>
    <property type="match status" value="1"/>
</dbReference>
<proteinExistence type="predicted"/>
<keyword evidence="3" id="KW-1185">Reference proteome</keyword>
<feature type="compositionally biased region" description="Low complexity" evidence="1">
    <location>
        <begin position="479"/>
        <end position="500"/>
    </location>
</feature>
<evidence type="ECO:0000313" key="2">
    <source>
        <dbReference type="EMBL" id="KAF7994824.1"/>
    </source>
</evidence>
<name>A0A834Y0M6_APHGI</name>
<sequence>MPFVVRRIEPKYVGRGHVPQDNVTSTTVGAELYATSNGTLASTLKQLASLLTVAEDIFGELTAELTNVANRSGDLRQRIDRLEDHLSTIDPKKIPVPESDICTFASRKNHYKASRVPTTGLFVSLTRPKVLQELYDSAAVVAVKSLDSLRRERDGRSSLDMYLCTPVLGKRRRDKSFDIESRVPAVMDDLRRWTSTEALGDVTVPPDCMSRIFQQDNTLDDAVDHKLPSPEEQNQAIALRFPAEIVAVDVSGKGFERMSMRRRSLMAGKNGDNQDTTVKRRSRPRRPRGKRRNTIAGTDRKEIRRAAGETSTVNETEGDITEEILNDVSPAHRSASTDILGKKELPNEKKWHDTLKAWGRSRLKLINSKTDDKIDKLSSNNVTIIDDNSYEMITATQRRKRDKIHERKPSFSSSSGKSIASSIAVSIPVPIRQPVKLRECAAQRRERRKGSNRDDPPHSSSGNWSASSESGRASIGSESTTATNPPRSTTTTSTGTCSLSLNHARRLRGRDTSTSSSVTSEGTLTPDIIQDISTIPFSDEGEGEGETCSVYSCDTEGYYTSFHMDSGLKTLREEEAAPSKPLTKSNEITPDSMSPIVENEYELFGRGSTSTTTSSAGTVCTTLLAPVPPERKSSLTVVAMVHGQNKNGGESPDSGHNTSSSPVESASSPACTARSCSELEYSESSDLEGCDRIERIRSKTAINTARIPSMCVITPPGSDDEQTNNNNNNNNNHNNNNNIKTQQDINSNEIINCNKNNTGSILMSATVGTSKMQVINGDDKNLYATVQRVEPKSNNSINGQNNINNNSSNNNNIKTSPLSGVLGKLRGVLPLKKLHYGKNLQNEQINCHNDSGDYVTIADVRNNNDKHMPCNTNQVTYANALELHEQQQQQRQQQQQQPYDTEYVSLSELPKKFTDSSLERKRHGARVTLDSEGKVVYSSDSLKRRKGAHTTFNPGPFVKDSSTPSPTASPMFRRAQTQIRSVNTKQNEQPLVNKTTGKVVIRAAGMSPERDNEQLKQSRGAYVNVQNEEDNPMISKPPESSSCQVTPQSPPPYIAPPQPQDWQRYQHNEIHNSNKNNQENIGPNNNQQRINSVSKNFIQRPTFSSPYYTMPNRKTQSDIREQIRCVTPDITRDLNRQNDEKNINRSGQHVTTTIDSRNRFLAPLGLSALGYRFFASSPVNSSSPNNKTVVDGSSNPSISQISMDKSGPRSSSTVAQRLSAMSKNSWTISSSTGSLDYKENKPIHVESTNRNPPPMNILLSPIKSTMSNEELFAAIHKSKRKLNIKNETDRFASNNTINKSYEQIGTRHSWSPESKNTPEVPPAILMPSATARMDFKRLLLQQSSKSNPNRISAAEQLKLSRQQHQQQLQQQHHHQQQQQQCHLRNQQQLHQQPSLARAMSPRSIWRFQTPRSDVLSSTIVEDTAAEERAAKLSPENQIQNNRLRTRRQLDLSGISPIPKQQTIGQNINNDNERYEMNNRLSRVNNVDLNNDNDNRRIRNEKARANFLATGISTISEHGYRTRSESPRNPATYAKSVTRSPSAPTLETAL</sequence>
<feature type="compositionally biased region" description="Low complexity" evidence="1">
    <location>
        <begin position="793"/>
        <end position="812"/>
    </location>
</feature>
<feature type="region of interest" description="Disordered" evidence="1">
    <location>
        <begin position="263"/>
        <end position="294"/>
    </location>
</feature>
<feature type="compositionally biased region" description="Basic and acidic residues" evidence="1">
    <location>
        <begin position="436"/>
        <end position="457"/>
    </location>
</feature>
<feature type="region of interest" description="Disordered" evidence="1">
    <location>
        <begin position="1179"/>
        <end position="1212"/>
    </location>
</feature>
<protein>
    <recommendedName>
        <fullName evidence="4">Wiskott-Aldrich syndrome protein family member</fullName>
    </recommendedName>
</protein>
<gene>
    <name evidence="2" type="ORF">HCN44_004296</name>
</gene>
<dbReference type="Pfam" id="PF15273">
    <property type="entry name" value="NHS"/>
    <property type="match status" value="1"/>
</dbReference>
<feature type="region of interest" description="Disordered" evidence="1">
    <location>
        <begin position="710"/>
        <end position="740"/>
    </location>
</feature>
<feature type="compositionally biased region" description="Polar residues" evidence="1">
    <location>
        <begin position="1187"/>
        <end position="1212"/>
    </location>
</feature>
<feature type="compositionally biased region" description="Low complexity" evidence="1">
    <location>
        <begin position="724"/>
        <end position="738"/>
    </location>
</feature>
<feature type="compositionally biased region" description="Basic residues" evidence="1">
    <location>
        <begin position="279"/>
        <end position="293"/>
    </location>
</feature>
<feature type="compositionally biased region" description="Polar residues" evidence="1">
    <location>
        <begin position="1534"/>
        <end position="1549"/>
    </location>
</feature>
<feature type="region of interest" description="Disordered" evidence="1">
    <location>
        <begin position="792"/>
        <end position="812"/>
    </location>
</feature>
<feature type="region of interest" description="Disordered" evidence="1">
    <location>
        <begin position="643"/>
        <end position="670"/>
    </location>
</feature>
<feature type="compositionally biased region" description="Low complexity" evidence="1">
    <location>
        <begin position="1362"/>
        <end position="1392"/>
    </location>
</feature>
<feature type="region of interest" description="Disordered" evidence="1">
    <location>
        <begin position="396"/>
        <end position="419"/>
    </location>
</feature>
<feature type="compositionally biased region" description="Low complexity" evidence="1">
    <location>
        <begin position="512"/>
        <end position="522"/>
    </location>
</feature>
<feature type="region of interest" description="Disordered" evidence="1">
    <location>
        <begin position="1029"/>
        <end position="1048"/>
    </location>
</feature>
<dbReference type="OrthoDB" id="8965057at2759"/>
<comment type="caution">
    <text evidence="2">The sequence shown here is derived from an EMBL/GenBank/DDBJ whole genome shotgun (WGS) entry which is preliminary data.</text>
</comment>
<organism evidence="2 3">
    <name type="scientific">Aphidius gifuensis</name>
    <name type="common">Parasitoid wasp</name>
    <dbReference type="NCBI Taxonomy" id="684658"/>
    <lineage>
        <taxon>Eukaryota</taxon>
        <taxon>Metazoa</taxon>
        <taxon>Ecdysozoa</taxon>
        <taxon>Arthropoda</taxon>
        <taxon>Hexapoda</taxon>
        <taxon>Insecta</taxon>
        <taxon>Pterygota</taxon>
        <taxon>Neoptera</taxon>
        <taxon>Endopterygota</taxon>
        <taxon>Hymenoptera</taxon>
        <taxon>Apocrita</taxon>
        <taxon>Ichneumonoidea</taxon>
        <taxon>Braconidae</taxon>
        <taxon>Aphidiinae</taxon>
        <taxon>Aphidius</taxon>
    </lineage>
</organism>
<dbReference type="Gene3D" id="1.20.5.340">
    <property type="match status" value="1"/>
</dbReference>